<protein>
    <recommendedName>
        <fullName evidence="5">Heterokaryon incompatibility domain-containing protein</fullName>
    </recommendedName>
</protein>
<evidence type="ECO:0008006" key="5">
    <source>
        <dbReference type="Google" id="ProtNLM"/>
    </source>
</evidence>
<dbReference type="InterPro" id="IPR010730">
    <property type="entry name" value="HET"/>
</dbReference>
<evidence type="ECO:0000259" key="1">
    <source>
        <dbReference type="Pfam" id="PF06985"/>
    </source>
</evidence>
<dbReference type="OrthoDB" id="5241264at2759"/>
<evidence type="ECO:0000313" key="3">
    <source>
        <dbReference type="EMBL" id="KAH7111604.1"/>
    </source>
</evidence>
<dbReference type="EMBL" id="JAGMUV010000040">
    <property type="protein sequence ID" value="KAH7111604.1"/>
    <property type="molecule type" value="Genomic_DNA"/>
</dbReference>
<dbReference type="PANTHER" id="PTHR10622">
    <property type="entry name" value="HET DOMAIN-CONTAINING PROTEIN"/>
    <property type="match status" value="1"/>
</dbReference>
<feature type="domain" description="Heterokaryon incompatibility" evidence="1">
    <location>
        <begin position="23"/>
        <end position="116"/>
    </location>
</feature>
<dbReference type="PANTHER" id="PTHR10622:SF12">
    <property type="entry name" value="HET DOMAIN-CONTAINING PROTEIN"/>
    <property type="match status" value="1"/>
</dbReference>
<gene>
    <name evidence="3" type="ORF">EDB81DRAFT_953821</name>
</gene>
<name>A0A9P9I9M3_9HYPO</name>
<sequence>MLLLDVHTYQLVEPGPIESWPEYATVSHCRECQDVSIDDLHDLDMLDLQSASQTAGLPWIIQACSEARAFGVDLLWVDTLCMDRSPRTEHSAAINSMFQIFQGAQICLVHLDDIDTPKSSLEDLGQQIQQSSWAKRVWMLQELIASEDAQFYDAHWNPIGTKISLLPILSQQLGIDQAVLEDSKCLFDFSVARRMSWASRLLAILEEDSAYSLLGIFGVQLTIMYGEGGKSAFVRLQEEILKGTDDLTLFAWKSADEQEYRGIFAHSPSEFNHFGVHSHRIPLKTRGRIQKSPAGILICEAFVLRSAQPDIALCVLGQPDSENESLIFGIPLLKWNNRYVRTSPSLLLNLDKLPKRRPERICITRDMPCDLAAEPDFEGVSENQIMQLFGRSELLQSRDAQWVEICQNIFLAHEKPQVPYVASDIEVYTHSLREYWAQNGQRDIGKFLKSQETQGNKIHVNKQKETALNQTVLTRMIDKLVELLLPTEGGLQDGKCFQQAMEEVQGEAFNTQAHPSPDGGAT</sequence>
<evidence type="ECO:0000313" key="4">
    <source>
        <dbReference type="Proteomes" id="UP000738349"/>
    </source>
</evidence>
<dbReference type="Pfam" id="PF26640">
    <property type="entry name" value="DUF8212"/>
    <property type="match status" value="1"/>
</dbReference>
<organism evidence="3 4">
    <name type="scientific">Dactylonectria macrodidyma</name>
    <dbReference type="NCBI Taxonomy" id="307937"/>
    <lineage>
        <taxon>Eukaryota</taxon>
        <taxon>Fungi</taxon>
        <taxon>Dikarya</taxon>
        <taxon>Ascomycota</taxon>
        <taxon>Pezizomycotina</taxon>
        <taxon>Sordariomycetes</taxon>
        <taxon>Hypocreomycetidae</taxon>
        <taxon>Hypocreales</taxon>
        <taxon>Nectriaceae</taxon>
        <taxon>Dactylonectria</taxon>
    </lineage>
</organism>
<keyword evidence="4" id="KW-1185">Reference proteome</keyword>
<evidence type="ECO:0000259" key="2">
    <source>
        <dbReference type="Pfam" id="PF26640"/>
    </source>
</evidence>
<comment type="caution">
    <text evidence="3">The sequence shown here is derived from an EMBL/GenBank/DDBJ whole genome shotgun (WGS) entry which is preliminary data.</text>
</comment>
<dbReference type="InterPro" id="IPR058525">
    <property type="entry name" value="DUF8212"/>
</dbReference>
<proteinExistence type="predicted"/>
<dbReference type="Pfam" id="PF06985">
    <property type="entry name" value="HET"/>
    <property type="match status" value="1"/>
</dbReference>
<dbReference type="AlphaFoldDB" id="A0A9P9I9M3"/>
<feature type="domain" description="DUF8212" evidence="2">
    <location>
        <begin position="232"/>
        <end position="257"/>
    </location>
</feature>
<accession>A0A9P9I9M3</accession>
<reference evidence="3" key="1">
    <citation type="journal article" date="2021" name="Nat. Commun.">
        <title>Genetic determinants of endophytism in the Arabidopsis root mycobiome.</title>
        <authorList>
            <person name="Mesny F."/>
            <person name="Miyauchi S."/>
            <person name="Thiergart T."/>
            <person name="Pickel B."/>
            <person name="Atanasova L."/>
            <person name="Karlsson M."/>
            <person name="Huettel B."/>
            <person name="Barry K.W."/>
            <person name="Haridas S."/>
            <person name="Chen C."/>
            <person name="Bauer D."/>
            <person name="Andreopoulos W."/>
            <person name="Pangilinan J."/>
            <person name="LaButti K."/>
            <person name="Riley R."/>
            <person name="Lipzen A."/>
            <person name="Clum A."/>
            <person name="Drula E."/>
            <person name="Henrissat B."/>
            <person name="Kohler A."/>
            <person name="Grigoriev I.V."/>
            <person name="Martin F.M."/>
            <person name="Hacquard S."/>
        </authorList>
    </citation>
    <scope>NUCLEOTIDE SEQUENCE</scope>
    <source>
        <strain evidence="3">MPI-CAGE-AT-0147</strain>
    </source>
</reference>
<dbReference type="Proteomes" id="UP000738349">
    <property type="component" value="Unassembled WGS sequence"/>
</dbReference>